<proteinExistence type="predicted"/>
<dbReference type="Pfam" id="PF05857">
    <property type="entry name" value="TraX"/>
    <property type="match status" value="1"/>
</dbReference>
<feature type="transmembrane region" description="Helical" evidence="1">
    <location>
        <begin position="100"/>
        <end position="118"/>
    </location>
</feature>
<evidence type="ECO:0000313" key="3">
    <source>
        <dbReference type="Proteomes" id="UP000054709"/>
    </source>
</evidence>
<evidence type="ECO:0000313" key="2">
    <source>
        <dbReference type="EMBL" id="KTD87993.1"/>
    </source>
</evidence>
<comment type="caution">
    <text evidence="2">The sequence shown here is derived from an EMBL/GenBank/DDBJ whole genome shotgun (WGS) entry which is preliminary data.</text>
</comment>
<gene>
    <name evidence="2" type="ORF">UQ64_07740</name>
</gene>
<accession>A0A0W1B336</accession>
<sequence>MQILAMLTMLIDHIGNIFFPEDIAWRYVGRIAFPIYCYGLVQGHIHTSSRPKYLFRLLLIAIIAQIPYNLAINPGGWNVVFTLLLSAIVLVILDKLPTPWLGIPVVIAAIALMDYFPIDYNAYGLLLVLIFRYTKSFWLVGAHLALNLFYMFYNYWSVQMLSILPTLLIALTPGLWGYLERHRVPRWVWWSFYPAHLLILAILRGVIYNEWVSIEWRTLLNL</sequence>
<keyword evidence="3" id="KW-1185">Reference proteome</keyword>
<name>A0A0W1B336_9BACL</name>
<feature type="transmembrane region" description="Helical" evidence="1">
    <location>
        <begin position="76"/>
        <end position="93"/>
    </location>
</feature>
<protein>
    <submittedName>
        <fullName evidence="2">Conjugal transfer protein TraX</fullName>
    </submittedName>
</protein>
<dbReference type="AlphaFoldDB" id="A0A0W1B336"/>
<dbReference type="EMBL" id="LCZJ02000016">
    <property type="protein sequence ID" value="KTD87993.1"/>
    <property type="molecule type" value="Genomic_DNA"/>
</dbReference>
<organism evidence="2 3">
    <name type="scientific">Paenibacillus etheri</name>
    <dbReference type="NCBI Taxonomy" id="1306852"/>
    <lineage>
        <taxon>Bacteria</taxon>
        <taxon>Bacillati</taxon>
        <taxon>Bacillota</taxon>
        <taxon>Bacilli</taxon>
        <taxon>Bacillales</taxon>
        <taxon>Paenibacillaceae</taxon>
        <taxon>Paenibacillus</taxon>
    </lineage>
</organism>
<feature type="transmembrane region" description="Helical" evidence="1">
    <location>
        <begin position="153"/>
        <end position="175"/>
    </location>
</feature>
<keyword evidence="1" id="KW-0812">Transmembrane</keyword>
<dbReference type="Proteomes" id="UP000054709">
    <property type="component" value="Unassembled WGS sequence"/>
</dbReference>
<keyword evidence="1" id="KW-0472">Membrane</keyword>
<dbReference type="RefSeq" id="WP_060622299.1">
    <property type="nucleotide sequence ID" value="NZ_LCZJ02000016.1"/>
</dbReference>
<dbReference type="OrthoDB" id="9781069at2"/>
<feature type="transmembrane region" description="Helical" evidence="1">
    <location>
        <begin position="187"/>
        <end position="207"/>
    </location>
</feature>
<dbReference type="InterPro" id="IPR008875">
    <property type="entry name" value="TraX"/>
</dbReference>
<evidence type="ECO:0000256" key="1">
    <source>
        <dbReference type="SAM" id="Phobius"/>
    </source>
</evidence>
<keyword evidence="1" id="KW-1133">Transmembrane helix</keyword>
<reference evidence="2 3" key="1">
    <citation type="journal article" date="2015" name="Int. Biodeterior. Biodegradation">
        <title>Physiological and genetic screening methods for the isolation of methyl tert-butyl ether-degrading bacteria for bioremediation purposes.</title>
        <authorList>
            <person name="Guisado I.M."/>
            <person name="Purswani J."/>
            <person name="Gonzalez Lopez J."/>
            <person name="Pozo C."/>
        </authorList>
    </citation>
    <scope>NUCLEOTIDE SEQUENCE [LARGE SCALE GENOMIC DNA]</scope>
    <source>
        <strain evidence="2 3">SH7</strain>
    </source>
</reference>